<dbReference type="InterPro" id="IPR003661">
    <property type="entry name" value="HisK_dim/P_dom"/>
</dbReference>
<keyword evidence="7 12" id="KW-0418">Kinase</keyword>
<dbReference type="Gene3D" id="1.10.287.130">
    <property type="match status" value="1"/>
</dbReference>
<dbReference type="PRINTS" id="PR00344">
    <property type="entry name" value="BCTRLSENSOR"/>
</dbReference>
<dbReference type="PROSITE" id="PS50109">
    <property type="entry name" value="HIS_KIN"/>
    <property type="match status" value="1"/>
</dbReference>
<dbReference type="EMBL" id="LNQL01000004">
    <property type="protein sequence ID" value="KSU48378.1"/>
    <property type="molecule type" value="Genomic_DNA"/>
</dbReference>
<reference evidence="12 13" key="1">
    <citation type="journal article" date="2015" name="Int. J. Syst. Evol. Microbiol.">
        <title>Exiguobacterium enclense sp. nov., isolated from sediment.</title>
        <authorList>
            <person name="Dastager S.G."/>
            <person name="Mawlankar R."/>
            <person name="Sonalkar V.V."/>
            <person name="Thorat M.N."/>
            <person name="Mual P."/>
            <person name="Verma A."/>
            <person name="Krishnamurthi S."/>
            <person name="Tang S.K."/>
            <person name="Li W.J."/>
        </authorList>
    </citation>
    <scope>NUCLEOTIDE SEQUENCE [LARGE SCALE GENOMIC DNA]</scope>
    <source>
        <strain evidence="12 13">NIO-1109</strain>
    </source>
</reference>
<evidence type="ECO:0000259" key="11">
    <source>
        <dbReference type="PROSITE" id="PS50109"/>
    </source>
</evidence>
<keyword evidence="6" id="KW-0547">Nucleotide-binding</keyword>
<evidence type="ECO:0000313" key="13">
    <source>
        <dbReference type="Proteomes" id="UP000053797"/>
    </source>
</evidence>
<dbReference type="InterPro" id="IPR004358">
    <property type="entry name" value="Sig_transdc_His_kin-like_C"/>
</dbReference>
<dbReference type="InterPro" id="IPR036890">
    <property type="entry name" value="HATPase_C_sf"/>
</dbReference>
<keyword evidence="10" id="KW-0472">Membrane</keyword>
<evidence type="ECO:0000256" key="7">
    <source>
        <dbReference type="ARBA" id="ARBA00022777"/>
    </source>
</evidence>
<keyword evidence="9" id="KW-0902">Two-component regulatory system</keyword>
<comment type="caution">
    <text evidence="12">The sequence shown here is derived from an EMBL/GenBank/DDBJ whole genome shotgun (WGS) entry which is preliminary data.</text>
</comment>
<evidence type="ECO:0000256" key="3">
    <source>
        <dbReference type="ARBA" id="ARBA00012438"/>
    </source>
</evidence>
<dbReference type="SMART" id="SM00387">
    <property type="entry name" value="HATPase_c"/>
    <property type="match status" value="1"/>
</dbReference>
<evidence type="ECO:0000256" key="10">
    <source>
        <dbReference type="SAM" id="Phobius"/>
    </source>
</evidence>
<evidence type="ECO:0000256" key="8">
    <source>
        <dbReference type="ARBA" id="ARBA00022840"/>
    </source>
</evidence>
<dbReference type="FunFam" id="3.30.565.10:FF:000006">
    <property type="entry name" value="Sensor histidine kinase WalK"/>
    <property type="match status" value="1"/>
</dbReference>
<dbReference type="GO" id="GO:0000155">
    <property type="term" value="F:phosphorelay sensor kinase activity"/>
    <property type="evidence" value="ECO:0007669"/>
    <property type="project" value="InterPro"/>
</dbReference>
<feature type="domain" description="Histidine kinase" evidence="11">
    <location>
        <begin position="184"/>
        <end position="389"/>
    </location>
</feature>
<proteinExistence type="predicted"/>
<dbReference type="CDD" id="cd00082">
    <property type="entry name" value="HisKA"/>
    <property type="match status" value="1"/>
</dbReference>
<evidence type="ECO:0000256" key="6">
    <source>
        <dbReference type="ARBA" id="ARBA00022741"/>
    </source>
</evidence>
<dbReference type="GO" id="GO:0004721">
    <property type="term" value="F:phosphoprotein phosphatase activity"/>
    <property type="evidence" value="ECO:0007669"/>
    <property type="project" value="TreeGrafter"/>
</dbReference>
<accession>A0A0V8GDZ1</accession>
<dbReference type="PANTHER" id="PTHR45453">
    <property type="entry name" value="PHOSPHATE REGULON SENSOR PROTEIN PHOR"/>
    <property type="match status" value="1"/>
</dbReference>
<dbReference type="CDD" id="cd00075">
    <property type="entry name" value="HATPase"/>
    <property type="match status" value="1"/>
</dbReference>
<organism evidence="12 13">
    <name type="scientific">Exiguobacterium indicum</name>
    <dbReference type="NCBI Taxonomy" id="296995"/>
    <lineage>
        <taxon>Bacteria</taxon>
        <taxon>Bacillati</taxon>
        <taxon>Bacillota</taxon>
        <taxon>Bacilli</taxon>
        <taxon>Bacillales</taxon>
        <taxon>Bacillales Family XII. Incertae Sedis</taxon>
        <taxon>Exiguobacterium</taxon>
    </lineage>
</organism>
<dbReference type="GO" id="GO:0016036">
    <property type="term" value="P:cellular response to phosphate starvation"/>
    <property type="evidence" value="ECO:0007669"/>
    <property type="project" value="TreeGrafter"/>
</dbReference>
<dbReference type="SMART" id="SM00388">
    <property type="entry name" value="HisKA"/>
    <property type="match status" value="1"/>
</dbReference>
<comment type="subcellular location">
    <subcellularLocation>
        <location evidence="2">Cell membrane</location>
        <topology evidence="2">Multi-pass membrane protein</topology>
    </subcellularLocation>
</comment>
<evidence type="ECO:0000256" key="1">
    <source>
        <dbReference type="ARBA" id="ARBA00000085"/>
    </source>
</evidence>
<dbReference type="SUPFAM" id="SSF47384">
    <property type="entry name" value="Homodimeric domain of signal transducing histidine kinase"/>
    <property type="match status" value="1"/>
</dbReference>
<dbReference type="InterPro" id="IPR003594">
    <property type="entry name" value="HATPase_dom"/>
</dbReference>
<dbReference type="AlphaFoldDB" id="A0A0V8GDZ1"/>
<keyword evidence="10" id="KW-1133">Transmembrane helix</keyword>
<comment type="catalytic activity">
    <reaction evidence="1">
        <text>ATP + protein L-histidine = ADP + protein N-phospho-L-histidine.</text>
        <dbReference type="EC" id="2.7.13.3"/>
    </reaction>
</comment>
<dbReference type="Pfam" id="PF00512">
    <property type="entry name" value="HisKA"/>
    <property type="match status" value="1"/>
</dbReference>
<keyword evidence="5" id="KW-0808">Transferase</keyword>
<dbReference type="GO" id="GO:0005886">
    <property type="term" value="C:plasma membrane"/>
    <property type="evidence" value="ECO:0007669"/>
    <property type="project" value="UniProtKB-SubCell"/>
</dbReference>
<dbReference type="InterPro" id="IPR005467">
    <property type="entry name" value="His_kinase_dom"/>
</dbReference>
<dbReference type="InterPro" id="IPR036097">
    <property type="entry name" value="HisK_dim/P_sf"/>
</dbReference>
<evidence type="ECO:0000256" key="5">
    <source>
        <dbReference type="ARBA" id="ARBA00022679"/>
    </source>
</evidence>
<keyword evidence="8" id="KW-0067">ATP-binding</keyword>
<dbReference type="InterPro" id="IPR050351">
    <property type="entry name" value="BphY/WalK/GraS-like"/>
</dbReference>
<dbReference type="OrthoDB" id="9813151at2"/>
<protein>
    <recommendedName>
        <fullName evidence="3">histidine kinase</fullName>
        <ecNumber evidence="3">2.7.13.3</ecNumber>
    </recommendedName>
</protein>
<gene>
    <name evidence="12" type="ORF">AS033_12190</name>
</gene>
<keyword evidence="4" id="KW-0597">Phosphoprotein</keyword>
<dbReference type="EC" id="2.7.13.3" evidence="3"/>
<dbReference type="GO" id="GO:0005524">
    <property type="term" value="F:ATP binding"/>
    <property type="evidence" value="ECO:0007669"/>
    <property type="project" value="UniProtKB-KW"/>
</dbReference>
<evidence type="ECO:0000256" key="9">
    <source>
        <dbReference type="ARBA" id="ARBA00023012"/>
    </source>
</evidence>
<name>A0A0V8GDZ1_9BACL</name>
<dbReference type="PANTHER" id="PTHR45453:SF1">
    <property type="entry name" value="PHOSPHATE REGULON SENSOR PROTEIN PHOR"/>
    <property type="match status" value="1"/>
</dbReference>
<evidence type="ECO:0000256" key="4">
    <source>
        <dbReference type="ARBA" id="ARBA00022553"/>
    </source>
</evidence>
<dbReference type="Pfam" id="PF02518">
    <property type="entry name" value="HATPase_c"/>
    <property type="match status" value="1"/>
</dbReference>
<evidence type="ECO:0000313" key="12">
    <source>
        <dbReference type="EMBL" id="KSU48378.1"/>
    </source>
</evidence>
<keyword evidence="10" id="KW-0812">Transmembrane</keyword>
<evidence type="ECO:0000256" key="2">
    <source>
        <dbReference type="ARBA" id="ARBA00004651"/>
    </source>
</evidence>
<dbReference type="Proteomes" id="UP000053797">
    <property type="component" value="Unassembled WGS sequence"/>
</dbReference>
<feature type="transmembrane region" description="Helical" evidence="10">
    <location>
        <begin position="141"/>
        <end position="164"/>
    </location>
</feature>
<dbReference type="SUPFAM" id="SSF55874">
    <property type="entry name" value="ATPase domain of HSP90 chaperone/DNA topoisomerase II/histidine kinase"/>
    <property type="match status" value="1"/>
</dbReference>
<feature type="transmembrane region" description="Helical" evidence="10">
    <location>
        <begin position="9"/>
        <end position="30"/>
    </location>
</feature>
<dbReference type="RefSeq" id="WP_058265659.1">
    <property type="nucleotide sequence ID" value="NZ_FMYN01000004.1"/>
</dbReference>
<sequence length="389" mass="43864">MLESIRKRLTLLFSGSFFLVLVLILIGVYVTNAQLLNRMELNQLKSVSDRDIFERIEHGEDHFIRNPIYFQLLDGSGNERYASLPPDVESKTLRRFLSSNDTTQQVEWDDRHFLLYQRSTEEGRLLLMKDISPTEDTLQRLIAVLAGIAVLATIVLTLVGYILAGRAVIPVQQAFDRQRRFTSDASHELRTPLTIVYSGIELLEAESLSNEGRTILEDIKAETAGMQYLVSDLLLLAREGQPSPKQEVDLSSLVQKTVERFQHAYSDRVIHASIAPNLRMKGDEHQLNRLLTVFLENALVYSDDVIDVSLEKTTTERQLTIQDRGIGIASDQQAKIFERFYRGDHSRHGTGTGLGLSIAQSIVEQHGGTISIDSTLGEGTRFIIHFPTL</sequence>
<dbReference type="Gene3D" id="3.30.565.10">
    <property type="entry name" value="Histidine kinase-like ATPase, C-terminal domain"/>
    <property type="match status" value="1"/>
</dbReference>